<feature type="compositionally biased region" description="Polar residues" evidence="1">
    <location>
        <begin position="49"/>
        <end position="70"/>
    </location>
</feature>
<dbReference type="KEGG" id="bcv:Bcav_2333"/>
<organism evidence="2 3">
    <name type="scientific">Beutenbergia cavernae (strain ATCC BAA-8 / DSM 12333 / CCUG 43141 / JCM 11478 / NBRC 16432 / NCIMB 13614 / HKI 0122)</name>
    <dbReference type="NCBI Taxonomy" id="471853"/>
    <lineage>
        <taxon>Bacteria</taxon>
        <taxon>Bacillati</taxon>
        <taxon>Actinomycetota</taxon>
        <taxon>Actinomycetes</taxon>
        <taxon>Micrococcales</taxon>
        <taxon>Beutenbergiaceae</taxon>
        <taxon>Beutenbergia</taxon>
    </lineage>
</organism>
<dbReference type="AlphaFoldDB" id="C5BVY3"/>
<evidence type="ECO:0000313" key="3">
    <source>
        <dbReference type="Proteomes" id="UP000007962"/>
    </source>
</evidence>
<name>C5BVY3_BEUC1</name>
<proteinExistence type="predicted"/>
<dbReference type="EMBL" id="CP001618">
    <property type="protein sequence ID" value="ACQ80584.1"/>
    <property type="molecule type" value="Genomic_DNA"/>
</dbReference>
<keyword evidence="3" id="KW-1185">Reference proteome</keyword>
<sequence>MRSPGEAELELPTPGHLSDGKTRATTDACERQTLSRSRELQTLKRISPKGQTLKQITPKGQTLKQITPKGQTLKPIARRVRR</sequence>
<evidence type="ECO:0000256" key="1">
    <source>
        <dbReference type="SAM" id="MobiDB-lite"/>
    </source>
</evidence>
<feature type="compositionally biased region" description="Basic and acidic residues" evidence="1">
    <location>
        <begin position="18"/>
        <end position="30"/>
    </location>
</feature>
<dbReference type="HOGENOM" id="CLU_2551483_0_0_11"/>
<dbReference type="Proteomes" id="UP000007962">
    <property type="component" value="Chromosome"/>
</dbReference>
<evidence type="ECO:0000313" key="2">
    <source>
        <dbReference type="EMBL" id="ACQ80584.1"/>
    </source>
</evidence>
<feature type="region of interest" description="Disordered" evidence="1">
    <location>
        <begin position="1"/>
        <end position="82"/>
    </location>
</feature>
<protein>
    <submittedName>
        <fullName evidence="2">Uncharacterized protein</fullName>
    </submittedName>
</protein>
<reference evidence="2 3" key="1">
    <citation type="journal article" date="2009" name="Stand. Genomic Sci.">
        <title>Complete genome sequence of Beutenbergia cavernae type strain (HKI 0122).</title>
        <authorList>
            <person name="Land M."/>
            <person name="Pukall R."/>
            <person name="Abt B."/>
            <person name="Goker M."/>
            <person name="Rohde M."/>
            <person name="Glavina Del Rio T."/>
            <person name="Tice H."/>
            <person name="Copeland A."/>
            <person name="Cheng J.F."/>
            <person name="Lucas S."/>
            <person name="Chen F."/>
            <person name="Nolan M."/>
            <person name="Bruce D."/>
            <person name="Goodwin L."/>
            <person name="Pitluck S."/>
            <person name="Ivanova N."/>
            <person name="Mavromatis K."/>
            <person name="Ovchinnikova G."/>
            <person name="Pati A."/>
            <person name="Chen A."/>
            <person name="Palaniappan K."/>
            <person name="Hauser L."/>
            <person name="Chang Y.J."/>
            <person name="Jefferies C.C."/>
            <person name="Saunders E."/>
            <person name="Brettin T."/>
            <person name="Detter J.C."/>
            <person name="Han C."/>
            <person name="Chain P."/>
            <person name="Bristow J."/>
            <person name="Eisen J.A."/>
            <person name="Markowitz V."/>
            <person name="Hugenholtz P."/>
            <person name="Kyrpides N.C."/>
            <person name="Klenk H.P."/>
            <person name="Lapidus A."/>
        </authorList>
    </citation>
    <scope>NUCLEOTIDE SEQUENCE [LARGE SCALE GENOMIC DNA]</scope>
    <source>
        <strain evidence="3">ATCC BAA-8 / DSM 12333 / NBRC 16432</strain>
    </source>
</reference>
<accession>C5BVY3</accession>
<gene>
    <name evidence="2" type="ordered locus">Bcav_2333</name>
</gene>